<evidence type="ECO:0000313" key="3">
    <source>
        <dbReference type="Proteomes" id="UP001239462"/>
    </source>
</evidence>
<reference evidence="2 3" key="1">
    <citation type="submission" date="2023-06" db="EMBL/GenBank/DDBJ databases">
        <title>Roseiconus lacunae JC819 isolated from Gulf of Mannar region, Tamil Nadu.</title>
        <authorList>
            <person name="Pk S."/>
            <person name="Ch S."/>
            <person name="Ch V.R."/>
        </authorList>
    </citation>
    <scope>NUCLEOTIDE SEQUENCE [LARGE SCALE GENOMIC DNA]</scope>
    <source>
        <strain evidence="2 3">JC819</strain>
    </source>
</reference>
<dbReference type="InterPro" id="IPR022655">
    <property type="entry name" value="DUF1553"/>
</dbReference>
<feature type="domain" description="DUF1553" evidence="1">
    <location>
        <begin position="14"/>
        <end position="69"/>
    </location>
</feature>
<comment type="caution">
    <text evidence="2">The sequence shown here is derived from an EMBL/GenBank/DDBJ whole genome shotgun (WGS) entry which is preliminary data.</text>
</comment>
<dbReference type="Pfam" id="PF07587">
    <property type="entry name" value="PSD1"/>
    <property type="match status" value="1"/>
</dbReference>
<protein>
    <submittedName>
        <fullName evidence="2">DUF1553 domain-containing protein</fullName>
    </submittedName>
</protein>
<dbReference type="EMBL" id="JASZZN010000005">
    <property type="protein sequence ID" value="MDM4015324.1"/>
    <property type="molecule type" value="Genomic_DNA"/>
</dbReference>
<dbReference type="Proteomes" id="UP001239462">
    <property type="component" value="Unassembled WGS sequence"/>
</dbReference>
<accession>A0ABT7PFQ1</accession>
<evidence type="ECO:0000259" key="1">
    <source>
        <dbReference type="Pfam" id="PF07587"/>
    </source>
</evidence>
<proteinExistence type="predicted"/>
<gene>
    <name evidence="2" type="ORF">QTN89_07790</name>
</gene>
<sequence>MTAVRPILILYLLCRRSNYIAVRRNFLSPFMLTFGRPVLFSSTGRRNLSNVPTQALTISNEPLVAELSHA</sequence>
<keyword evidence="3" id="KW-1185">Reference proteome</keyword>
<organism evidence="2 3">
    <name type="scientific">Roseiconus lacunae</name>
    <dbReference type="NCBI Taxonomy" id="2605694"/>
    <lineage>
        <taxon>Bacteria</taxon>
        <taxon>Pseudomonadati</taxon>
        <taxon>Planctomycetota</taxon>
        <taxon>Planctomycetia</taxon>
        <taxon>Pirellulales</taxon>
        <taxon>Pirellulaceae</taxon>
        <taxon>Roseiconus</taxon>
    </lineage>
</organism>
<name>A0ABT7PFQ1_9BACT</name>
<evidence type="ECO:0000313" key="2">
    <source>
        <dbReference type="EMBL" id="MDM4015324.1"/>
    </source>
</evidence>